<dbReference type="Proteomes" id="UP000887116">
    <property type="component" value="Unassembled WGS sequence"/>
</dbReference>
<dbReference type="AlphaFoldDB" id="A0A8X6GY35"/>
<comment type="caution">
    <text evidence="1">The sequence shown here is derived from an EMBL/GenBank/DDBJ whole genome shotgun (WGS) entry which is preliminary data.</text>
</comment>
<evidence type="ECO:0000313" key="2">
    <source>
        <dbReference type="Proteomes" id="UP000887116"/>
    </source>
</evidence>
<organism evidence="1 2">
    <name type="scientific">Trichonephila clavata</name>
    <name type="common">Joro spider</name>
    <name type="synonym">Nephila clavata</name>
    <dbReference type="NCBI Taxonomy" id="2740835"/>
    <lineage>
        <taxon>Eukaryota</taxon>
        <taxon>Metazoa</taxon>
        <taxon>Ecdysozoa</taxon>
        <taxon>Arthropoda</taxon>
        <taxon>Chelicerata</taxon>
        <taxon>Arachnida</taxon>
        <taxon>Araneae</taxon>
        <taxon>Araneomorphae</taxon>
        <taxon>Entelegynae</taxon>
        <taxon>Araneoidea</taxon>
        <taxon>Nephilidae</taxon>
        <taxon>Trichonephila</taxon>
    </lineage>
</organism>
<dbReference type="EMBL" id="BMAO01017110">
    <property type="protein sequence ID" value="GFR13427.1"/>
    <property type="molecule type" value="Genomic_DNA"/>
</dbReference>
<name>A0A8X6GY35_TRICU</name>
<keyword evidence="2" id="KW-1185">Reference proteome</keyword>
<sequence>MKASKKEQRGGIRFLPARGAGGCEIHRRMEAVYSGYSLCRSSVVEWRKRFFQGCELLEDDARPEQTHHVITSEIIAEVNALVLDNHRITVDEIHRLLEPRY</sequence>
<dbReference type="OrthoDB" id="10017160at2759"/>
<proteinExistence type="predicted"/>
<evidence type="ECO:0000313" key="1">
    <source>
        <dbReference type="EMBL" id="GFR13427.1"/>
    </source>
</evidence>
<reference evidence="1" key="1">
    <citation type="submission" date="2020-07" db="EMBL/GenBank/DDBJ databases">
        <title>Multicomponent nature underlies the extraordinary mechanical properties of spider dragline silk.</title>
        <authorList>
            <person name="Kono N."/>
            <person name="Nakamura H."/>
            <person name="Mori M."/>
            <person name="Yoshida Y."/>
            <person name="Ohtoshi R."/>
            <person name="Malay A.D."/>
            <person name="Moran D.A.P."/>
            <person name="Tomita M."/>
            <person name="Numata K."/>
            <person name="Arakawa K."/>
        </authorList>
    </citation>
    <scope>NUCLEOTIDE SEQUENCE</scope>
</reference>
<gene>
    <name evidence="1" type="primary">AVEN_42889_1</name>
    <name evidence="1" type="ORF">TNCT_331421</name>
</gene>
<protein>
    <submittedName>
        <fullName evidence="1">HTH_48 domain-containing protein</fullName>
    </submittedName>
</protein>
<accession>A0A8X6GY35</accession>